<dbReference type="AlphaFoldDB" id="A0A1R3T6B1"/>
<dbReference type="Proteomes" id="UP000187464">
    <property type="component" value="Chromosome I"/>
</dbReference>
<reference evidence="2 3" key="1">
    <citation type="submission" date="2016-08" db="EMBL/GenBank/DDBJ databases">
        <authorList>
            <person name="Seilhamer J.J."/>
        </authorList>
    </citation>
    <scope>NUCLEOTIDE SEQUENCE [LARGE SCALE GENOMIC DNA]</scope>
    <source>
        <strain evidence="2">M3/6</strain>
    </source>
</reference>
<accession>A0A1R3T6B1</accession>
<proteinExistence type="predicted"/>
<evidence type="ECO:0000313" key="2">
    <source>
        <dbReference type="EMBL" id="SCD21629.1"/>
    </source>
</evidence>
<dbReference type="Pfam" id="PF01381">
    <property type="entry name" value="HTH_3"/>
    <property type="match status" value="1"/>
</dbReference>
<dbReference type="CDD" id="cd00093">
    <property type="entry name" value="HTH_XRE"/>
    <property type="match status" value="1"/>
</dbReference>
<dbReference type="Gene3D" id="1.10.260.40">
    <property type="entry name" value="lambda repressor-like DNA-binding domains"/>
    <property type="match status" value="1"/>
</dbReference>
<name>A0A1R3T6B1_9BACT</name>
<organism evidence="2 3">
    <name type="scientific">Proteiniphilum saccharofermentans</name>
    <dbReference type="NCBI Taxonomy" id="1642647"/>
    <lineage>
        <taxon>Bacteria</taxon>
        <taxon>Pseudomonadati</taxon>
        <taxon>Bacteroidota</taxon>
        <taxon>Bacteroidia</taxon>
        <taxon>Bacteroidales</taxon>
        <taxon>Dysgonomonadaceae</taxon>
        <taxon>Proteiniphilum</taxon>
    </lineage>
</organism>
<evidence type="ECO:0000313" key="3">
    <source>
        <dbReference type="Proteomes" id="UP000187464"/>
    </source>
</evidence>
<dbReference type="GO" id="GO:0003677">
    <property type="term" value="F:DNA binding"/>
    <property type="evidence" value="ECO:0007669"/>
    <property type="project" value="InterPro"/>
</dbReference>
<dbReference type="RefSeq" id="WP_076932284.1">
    <property type="nucleotide sequence ID" value="NZ_DAMBAO010000031.1"/>
</dbReference>
<evidence type="ECO:0000259" key="1">
    <source>
        <dbReference type="PROSITE" id="PS50943"/>
    </source>
</evidence>
<dbReference type="InterPro" id="IPR010982">
    <property type="entry name" value="Lambda_DNA-bd_dom_sf"/>
</dbReference>
<gene>
    <name evidence="2" type="ORF">PSM36_2834</name>
</gene>
<sequence>MWTEMSDPAIIEELSKRFRELRLKKNMQQKELSEYSGVAIGTIRRFENGETISTESLIKVMRGLGILENLEQLIPEEPISPILMKKLQSKKRMRASSSKK</sequence>
<protein>
    <submittedName>
        <fullName evidence="2">Helix-turn-helix XRE-family like proteins</fullName>
    </submittedName>
</protein>
<dbReference type="STRING" id="1642647.PSM36_2834"/>
<keyword evidence="3" id="KW-1185">Reference proteome</keyword>
<feature type="domain" description="HTH cro/C1-type" evidence="1">
    <location>
        <begin position="18"/>
        <end position="70"/>
    </location>
</feature>
<dbReference type="KEGG" id="psac:PSM36_2834"/>
<dbReference type="SUPFAM" id="SSF47413">
    <property type="entry name" value="lambda repressor-like DNA-binding domains"/>
    <property type="match status" value="1"/>
</dbReference>
<dbReference type="SMART" id="SM00530">
    <property type="entry name" value="HTH_XRE"/>
    <property type="match status" value="1"/>
</dbReference>
<dbReference type="InterPro" id="IPR001387">
    <property type="entry name" value="Cro/C1-type_HTH"/>
</dbReference>
<dbReference type="PROSITE" id="PS50943">
    <property type="entry name" value="HTH_CROC1"/>
    <property type="match status" value="1"/>
</dbReference>
<dbReference type="EMBL" id="LT605205">
    <property type="protein sequence ID" value="SCD21629.1"/>
    <property type="molecule type" value="Genomic_DNA"/>
</dbReference>